<protein>
    <submittedName>
        <fullName evidence="3">ATP synthase subunit beta</fullName>
    </submittedName>
</protein>
<name>A0A9W6JG89_9HYPH</name>
<evidence type="ECO:0000313" key="4">
    <source>
        <dbReference type="Proteomes" id="UP001143364"/>
    </source>
</evidence>
<dbReference type="GO" id="GO:0032259">
    <property type="term" value="P:methylation"/>
    <property type="evidence" value="ECO:0007669"/>
    <property type="project" value="UniProtKB-KW"/>
</dbReference>
<dbReference type="EMBL" id="BSFK01000005">
    <property type="protein sequence ID" value="GLK75464.1"/>
    <property type="molecule type" value="Genomic_DNA"/>
</dbReference>
<dbReference type="PANTHER" id="PTHR12049:SF7">
    <property type="entry name" value="PROTEIN ARGININE METHYLTRANSFERASE NDUFAF7, MITOCHONDRIAL"/>
    <property type="match status" value="1"/>
</dbReference>
<evidence type="ECO:0000256" key="1">
    <source>
        <dbReference type="ARBA" id="ARBA00022603"/>
    </source>
</evidence>
<dbReference type="RefSeq" id="WP_271203412.1">
    <property type="nucleotide sequence ID" value="NZ_BSFK01000005.1"/>
</dbReference>
<reference evidence="3" key="2">
    <citation type="submission" date="2023-01" db="EMBL/GenBank/DDBJ databases">
        <authorList>
            <person name="Sun Q."/>
            <person name="Evtushenko L."/>
        </authorList>
    </citation>
    <scope>NUCLEOTIDE SEQUENCE</scope>
    <source>
        <strain evidence="3">VKM B-2555</strain>
    </source>
</reference>
<evidence type="ECO:0000313" key="3">
    <source>
        <dbReference type="EMBL" id="GLK75464.1"/>
    </source>
</evidence>
<dbReference type="GO" id="GO:0035243">
    <property type="term" value="F:protein-arginine omega-N symmetric methyltransferase activity"/>
    <property type="evidence" value="ECO:0007669"/>
    <property type="project" value="TreeGrafter"/>
</dbReference>
<dbReference type="SUPFAM" id="SSF53335">
    <property type="entry name" value="S-adenosyl-L-methionine-dependent methyltransferases"/>
    <property type="match status" value="1"/>
</dbReference>
<dbReference type="InterPro" id="IPR038375">
    <property type="entry name" value="NDUFAF7_sf"/>
</dbReference>
<dbReference type="PANTHER" id="PTHR12049">
    <property type="entry name" value="PROTEIN ARGININE METHYLTRANSFERASE NDUFAF7, MITOCHONDRIAL"/>
    <property type="match status" value="1"/>
</dbReference>
<gene>
    <name evidence="3" type="ORF">GCM10008171_07180</name>
</gene>
<organism evidence="3 4">
    <name type="scientific">Methylopila jiangsuensis</name>
    <dbReference type="NCBI Taxonomy" id="586230"/>
    <lineage>
        <taxon>Bacteria</taxon>
        <taxon>Pseudomonadati</taxon>
        <taxon>Pseudomonadota</taxon>
        <taxon>Alphaproteobacteria</taxon>
        <taxon>Hyphomicrobiales</taxon>
        <taxon>Methylopilaceae</taxon>
        <taxon>Methylopila</taxon>
    </lineage>
</organism>
<keyword evidence="2" id="KW-0808">Transferase</keyword>
<accession>A0A9W6JG89</accession>
<dbReference type="AlphaFoldDB" id="A0A9W6JG89"/>
<keyword evidence="1" id="KW-0489">Methyltransferase</keyword>
<evidence type="ECO:0000256" key="2">
    <source>
        <dbReference type="ARBA" id="ARBA00022679"/>
    </source>
</evidence>
<comment type="caution">
    <text evidence="3">The sequence shown here is derived from an EMBL/GenBank/DDBJ whole genome shotgun (WGS) entry which is preliminary data.</text>
</comment>
<dbReference type="Gene3D" id="3.40.50.12710">
    <property type="match status" value="1"/>
</dbReference>
<dbReference type="InterPro" id="IPR029063">
    <property type="entry name" value="SAM-dependent_MTases_sf"/>
</dbReference>
<keyword evidence="4" id="KW-1185">Reference proteome</keyword>
<reference evidence="3" key="1">
    <citation type="journal article" date="2014" name="Int. J. Syst. Evol. Microbiol.">
        <title>Complete genome sequence of Corynebacterium casei LMG S-19264T (=DSM 44701T), isolated from a smear-ripened cheese.</title>
        <authorList>
            <consortium name="US DOE Joint Genome Institute (JGI-PGF)"/>
            <person name="Walter F."/>
            <person name="Albersmeier A."/>
            <person name="Kalinowski J."/>
            <person name="Ruckert C."/>
        </authorList>
    </citation>
    <scope>NUCLEOTIDE SEQUENCE</scope>
    <source>
        <strain evidence="3">VKM B-2555</strain>
    </source>
</reference>
<dbReference type="Pfam" id="PF02636">
    <property type="entry name" value="Methyltransf_28"/>
    <property type="match status" value="1"/>
</dbReference>
<proteinExistence type="predicted"/>
<sequence length="357" mass="36986">MTPLAREIAEIIADEGPIGVDRYMALCLGHPLHGYYATRDPFGAGGDFVTAPEISQMFGELLGLWCAEVWSRMGAPAKIALVELGPGRGTLMADALRAARALPGFRDAIEVTLVETSATLREIQSARLDGAGVPLRWAATVDEALGDAPVIVLANEFFDALPIRQFVATPAGWRERLVGLDGGRLAFGLASGPPRDLSLPGRAPGAVIETCAPGAAIAARIGAHLSVQGGAMLAIDYGEAASAGDTLQAVKAHLFADPLAEPGDADLTAQVDFGALARAGASAGARAAPLVRQAELMERLGLGLRAERLKRSASPEQARAIDAAAARLIDRAPTGMGALFKALALAHPRLALPAFDS</sequence>
<dbReference type="InterPro" id="IPR003788">
    <property type="entry name" value="NDUFAF7"/>
</dbReference>
<dbReference type="Proteomes" id="UP001143364">
    <property type="component" value="Unassembled WGS sequence"/>
</dbReference>